<accession>A0ABW3ZFG2</accession>
<dbReference type="Proteomes" id="UP001597135">
    <property type="component" value="Unassembled WGS sequence"/>
</dbReference>
<gene>
    <name evidence="1" type="ORF">ACFQ4E_05820</name>
</gene>
<organism evidence="1 2">
    <name type="scientific">Litorisediminicola beolgyonensis</name>
    <dbReference type="NCBI Taxonomy" id="1173614"/>
    <lineage>
        <taxon>Bacteria</taxon>
        <taxon>Pseudomonadati</taxon>
        <taxon>Pseudomonadota</taxon>
        <taxon>Alphaproteobacteria</taxon>
        <taxon>Rhodobacterales</taxon>
        <taxon>Paracoccaceae</taxon>
        <taxon>Litorisediminicola</taxon>
    </lineage>
</organism>
<proteinExistence type="predicted"/>
<evidence type="ECO:0000313" key="1">
    <source>
        <dbReference type="EMBL" id="MFD1341931.1"/>
    </source>
</evidence>
<reference evidence="2" key="1">
    <citation type="journal article" date="2019" name="Int. J. Syst. Evol. Microbiol.">
        <title>The Global Catalogue of Microorganisms (GCM) 10K type strain sequencing project: providing services to taxonomists for standard genome sequencing and annotation.</title>
        <authorList>
            <consortium name="The Broad Institute Genomics Platform"/>
            <consortium name="The Broad Institute Genome Sequencing Center for Infectious Disease"/>
            <person name="Wu L."/>
            <person name="Ma J."/>
        </authorList>
    </citation>
    <scope>NUCLEOTIDE SEQUENCE [LARGE SCALE GENOMIC DNA]</scope>
    <source>
        <strain evidence="2">CCUG 62953</strain>
    </source>
</reference>
<dbReference type="EMBL" id="JBHTMU010000007">
    <property type="protein sequence ID" value="MFD1341931.1"/>
    <property type="molecule type" value="Genomic_DNA"/>
</dbReference>
<name>A0ABW3ZFG2_9RHOB</name>
<keyword evidence="2" id="KW-1185">Reference proteome</keyword>
<evidence type="ECO:0000313" key="2">
    <source>
        <dbReference type="Proteomes" id="UP001597135"/>
    </source>
</evidence>
<protein>
    <submittedName>
        <fullName evidence="1">Uncharacterized protein</fullName>
    </submittedName>
</protein>
<sequence length="48" mass="5271">MRRSRETLATRVEDEVQSLALADKLACLAARKEKGRADNGTPFRKPGG</sequence>
<comment type="caution">
    <text evidence="1">The sequence shown here is derived from an EMBL/GenBank/DDBJ whole genome shotgun (WGS) entry which is preliminary data.</text>
</comment>
<dbReference type="RefSeq" id="WP_386801993.1">
    <property type="nucleotide sequence ID" value="NZ_JBHTMU010000007.1"/>
</dbReference>